<evidence type="ECO:0000256" key="5">
    <source>
        <dbReference type="RuleBase" id="RU361277"/>
    </source>
</evidence>
<sequence length="355" mass="38306">MSNKTMRAVVFNGLHKVAVEDRPIPQVQHPEDIVIKATYTALCGSDLHVYRGIEPAGTGFIMGHEVTGEVVEVGDAVKTVQKGDSIVSAFTTSCGTCFYCKAGFSSRCDKNALLGCDNLDGAQAEYIRIPNADGTVIKAPQGIEEKYLVLMGDIFPTGYFAALNAFKNATAEQIAQQTVVLIGCGPVGLCALVNALEYKPKHILAVDSVPSRLELARSLGAEPWNFQKDREGLGKRVLELTEGRGADAVIEVVGLSPALRMGFDLLRPWGVVSSVGVHNGEIPWNGNEAYGKNLTLQMGRCPVRSVSDAALEVLKRNQHLLGFMADHIMPLSQAVEAYDLFNAMKVQKVIFEAAK</sequence>
<evidence type="ECO:0000259" key="6">
    <source>
        <dbReference type="SMART" id="SM00829"/>
    </source>
</evidence>
<gene>
    <name evidence="7" type="ORF">ASPVEDRAFT_737713</name>
</gene>
<dbReference type="STRING" id="1036611.A0A1L9PPV6"/>
<dbReference type="SUPFAM" id="SSF51735">
    <property type="entry name" value="NAD(P)-binding Rossmann-fold domains"/>
    <property type="match status" value="1"/>
</dbReference>
<dbReference type="Pfam" id="PF08240">
    <property type="entry name" value="ADH_N"/>
    <property type="match status" value="1"/>
</dbReference>
<dbReference type="InterPro" id="IPR002328">
    <property type="entry name" value="ADH_Zn_CS"/>
</dbReference>
<dbReference type="PANTHER" id="PTHR42813">
    <property type="entry name" value="ZINC-TYPE ALCOHOL DEHYDROGENASE-LIKE"/>
    <property type="match status" value="1"/>
</dbReference>
<dbReference type="InterPro" id="IPR013154">
    <property type="entry name" value="ADH-like_N"/>
</dbReference>
<evidence type="ECO:0000313" key="8">
    <source>
        <dbReference type="Proteomes" id="UP000184073"/>
    </source>
</evidence>
<keyword evidence="3 5" id="KW-0862">Zinc</keyword>
<evidence type="ECO:0000256" key="1">
    <source>
        <dbReference type="ARBA" id="ARBA00001947"/>
    </source>
</evidence>
<dbReference type="Proteomes" id="UP000184073">
    <property type="component" value="Unassembled WGS sequence"/>
</dbReference>
<dbReference type="InterPro" id="IPR013149">
    <property type="entry name" value="ADH-like_C"/>
</dbReference>
<accession>A0A1L9PPV6</accession>
<dbReference type="EMBL" id="KV878130">
    <property type="protein sequence ID" value="OJJ03550.1"/>
    <property type="molecule type" value="Genomic_DNA"/>
</dbReference>
<protein>
    <recommendedName>
        <fullName evidence="6">Enoyl reductase (ER) domain-containing protein</fullName>
    </recommendedName>
</protein>
<name>A0A1L9PPV6_ASPVE</name>
<dbReference type="PROSITE" id="PS00059">
    <property type="entry name" value="ADH_ZINC"/>
    <property type="match status" value="1"/>
</dbReference>
<feature type="domain" description="Enoyl reductase (ER)" evidence="6">
    <location>
        <begin position="13"/>
        <end position="351"/>
    </location>
</feature>
<dbReference type="CDD" id="cd08284">
    <property type="entry name" value="FDH_like_2"/>
    <property type="match status" value="1"/>
</dbReference>
<dbReference type="GO" id="GO:0008270">
    <property type="term" value="F:zinc ion binding"/>
    <property type="evidence" value="ECO:0007669"/>
    <property type="project" value="InterPro"/>
</dbReference>
<evidence type="ECO:0000313" key="7">
    <source>
        <dbReference type="EMBL" id="OJJ03550.1"/>
    </source>
</evidence>
<proteinExistence type="inferred from homology"/>
<reference evidence="8" key="1">
    <citation type="journal article" date="2017" name="Genome Biol.">
        <title>Comparative genomics reveals high biological diversity and specific adaptations in the industrially and medically important fungal genus Aspergillus.</title>
        <authorList>
            <person name="de Vries R.P."/>
            <person name="Riley R."/>
            <person name="Wiebenga A."/>
            <person name="Aguilar-Osorio G."/>
            <person name="Amillis S."/>
            <person name="Uchima C.A."/>
            <person name="Anderluh G."/>
            <person name="Asadollahi M."/>
            <person name="Askin M."/>
            <person name="Barry K."/>
            <person name="Battaglia E."/>
            <person name="Bayram O."/>
            <person name="Benocci T."/>
            <person name="Braus-Stromeyer S.A."/>
            <person name="Caldana C."/>
            <person name="Canovas D."/>
            <person name="Cerqueira G.C."/>
            <person name="Chen F."/>
            <person name="Chen W."/>
            <person name="Choi C."/>
            <person name="Clum A."/>
            <person name="Dos Santos R.A."/>
            <person name="Damasio A.R."/>
            <person name="Diallinas G."/>
            <person name="Emri T."/>
            <person name="Fekete E."/>
            <person name="Flipphi M."/>
            <person name="Freyberg S."/>
            <person name="Gallo A."/>
            <person name="Gournas C."/>
            <person name="Habgood R."/>
            <person name="Hainaut M."/>
            <person name="Harispe M.L."/>
            <person name="Henrissat B."/>
            <person name="Hilden K.S."/>
            <person name="Hope R."/>
            <person name="Hossain A."/>
            <person name="Karabika E."/>
            <person name="Karaffa L."/>
            <person name="Karanyi Z."/>
            <person name="Krasevec N."/>
            <person name="Kuo A."/>
            <person name="Kusch H."/>
            <person name="LaButti K."/>
            <person name="Lagendijk E.L."/>
            <person name="Lapidus A."/>
            <person name="Levasseur A."/>
            <person name="Lindquist E."/>
            <person name="Lipzen A."/>
            <person name="Logrieco A.F."/>
            <person name="MacCabe A."/>
            <person name="Maekelae M.R."/>
            <person name="Malavazi I."/>
            <person name="Melin P."/>
            <person name="Meyer V."/>
            <person name="Mielnichuk N."/>
            <person name="Miskei M."/>
            <person name="Molnar A.P."/>
            <person name="Mule G."/>
            <person name="Ngan C.Y."/>
            <person name="Orejas M."/>
            <person name="Orosz E."/>
            <person name="Ouedraogo J.P."/>
            <person name="Overkamp K.M."/>
            <person name="Park H.-S."/>
            <person name="Perrone G."/>
            <person name="Piumi F."/>
            <person name="Punt P.J."/>
            <person name="Ram A.F."/>
            <person name="Ramon A."/>
            <person name="Rauscher S."/>
            <person name="Record E."/>
            <person name="Riano-Pachon D.M."/>
            <person name="Robert V."/>
            <person name="Roehrig J."/>
            <person name="Ruller R."/>
            <person name="Salamov A."/>
            <person name="Salih N.S."/>
            <person name="Samson R.A."/>
            <person name="Sandor E."/>
            <person name="Sanguinetti M."/>
            <person name="Schuetze T."/>
            <person name="Sepcic K."/>
            <person name="Shelest E."/>
            <person name="Sherlock G."/>
            <person name="Sophianopoulou V."/>
            <person name="Squina F.M."/>
            <person name="Sun H."/>
            <person name="Susca A."/>
            <person name="Todd R.B."/>
            <person name="Tsang A."/>
            <person name="Unkles S.E."/>
            <person name="van de Wiele N."/>
            <person name="van Rossen-Uffink D."/>
            <person name="Oliveira J.V."/>
            <person name="Vesth T.C."/>
            <person name="Visser J."/>
            <person name="Yu J.-H."/>
            <person name="Zhou M."/>
            <person name="Andersen M.R."/>
            <person name="Archer D.B."/>
            <person name="Baker S.E."/>
            <person name="Benoit I."/>
            <person name="Brakhage A.A."/>
            <person name="Braus G.H."/>
            <person name="Fischer R."/>
            <person name="Frisvad J.C."/>
            <person name="Goldman G.H."/>
            <person name="Houbraken J."/>
            <person name="Oakley B."/>
            <person name="Pocsi I."/>
            <person name="Scazzocchio C."/>
            <person name="Seiboth B."/>
            <person name="vanKuyk P.A."/>
            <person name="Wortman J."/>
            <person name="Dyer P.S."/>
            <person name="Grigoriev I.V."/>
        </authorList>
    </citation>
    <scope>NUCLEOTIDE SEQUENCE [LARGE SCALE GENOMIC DNA]</scope>
    <source>
        <strain evidence="8">CBS 583.65</strain>
    </source>
</reference>
<comment type="cofactor">
    <cofactor evidence="1 5">
        <name>Zn(2+)</name>
        <dbReference type="ChEBI" id="CHEBI:29105"/>
    </cofactor>
</comment>
<dbReference type="SMART" id="SM00829">
    <property type="entry name" value="PKS_ER"/>
    <property type="match status" value="1"/>
</dbReference>
<dbReference type="Gene3D" id="3.40.50.720">
    <property type="entry name" value="NAD(P)-binding Rossmann-like Domain"/>
    <property type="match status" value="1"/>
</dbReference>
<dbReference type="InterPro" id="IPR011032">
    <property type="entry name" value="GroES-like_sf"/>
</dbReference>
<dbReference type="GO" id="GO:0016491">
    <property type="term" value="F:oxidoreductase activity"/>
    <property type="evidence" value="ECO:0007669"/>
    <property type="project" value="UniProtKB-KW"/>
</dbReference>
<organism evidence="7 8">
    <name type="scientific">Aspergillus versicolor CBS 583.65</name>
    <dbReference type="NCBI Taxonomy" id="1036611"/>
    <lineage>
        <taxon>Eukaryota</taxon>
        <taxon>Fungi</taxon>
        <taxon>Dikarya</taxon>
        <taxon>Ascomycota</taxon>
        <taxon>Pezizomycotina</taxon>
        <taxon>Eurotiomycetes</taxon>
        <taxon>Eurotiomycetidae</taxon>
        <taxon>Eurotiales</taxon>
        <taxon>Aspergillaceae</taxon>
        <taxon>Aspergillus</taxon>
        <taxon>Aspergillus subgen. Nidulantes</taxon>
    </lineage>
</organism>
<dbReference type="PANTHER" id="PTHR42813:SF2">
    <property type="entry name" value="DEHYDROGENASE, ZINC-CONTAINING, PUTATIVE (AFU_ORTHOLOGUE AFUA_2G02810)-RELATED"/>
    <property type="match status" value="1"/>
</dbReference>
<comment type="similarity">
    <text evidence="5">Belongs to the zinc-containing alcohol dehydrogenase family.</text>
</comment>
<evidence type="ECO:0000256" key="4">
    <source>
        <dbReference type="ARBA" id="ARBA00023002"/>
    </source>
</evidence>
<dbReference type="InterPro" id="IPR036291">
    <property type="entry name" value="NAD(P)-bd_dom_sf"/>
</dbReference>
<dbReference type="OrthoDB" id="442947at2759"/>
<keyword evidence="2 5" id="KW-0479">Metal-binding</keyword>
<dbReference type="RefSeq" id="XP_040669312.1">
    <property type="nucleotide sequence ID" value="XM_040816220.1"/>
</dbReference>
<keyword evidence="8" id="KW-1185">Reference proteome</keyword>
<dbReference type="InterPro" id="IPR020843">
    <property type="entry name" value="ER"/>
</dbReference>
<dbReference type="GeneID" id="63731731"/>
<dbReference type="SUPFAM" id="SSF50129">
    <property type="entry name" value="GroES-like"/>
    <property type="match status" value="1"/>
</dbReference>
<evidence type="ECO:0000256" key="3">
    <source>
        <dbReference type="ARBA" id="ARBA00022833"/>
    </source>
</evidence>
<dbReference type="Gene3D" id="3.90.180.10">
    <property type="entry name" value="Medium-chain alcohol dehydrogenases, catalytic domain"/>
    <property type="match status" value="1"/>
</dbReference>
<dbReference type="Pfam" id="PF00107">
    <property type="entry name" value="ADH_zinc_N"/>
    <property type="match status" value="1"/>
</dbReference>
<dbReference type="AlphaFoldDB" id="A0A1L9PPV6"/>
<evidence type="ECO:0000256" key="2">
    <source>
        <dbReference type="ARBA" id="ARBA00022723"/>
    </source>
</evidence>
<keyword evidence="4" id="KW-0560">Oxidoreductase</keyword>
<dbReference type="VEuPathDB" id="FungiDB:ASPVEDRAFT_737713"/>